<keyword evidence="7" id="KW-1185">Reference proteome</keyword>
<keyword evidence="3" id="KW-0418">Kinase</keyword>
<proteinExistence type="inferred from homology"/>
<dbReference type="RefSeq" id="WP_271185412.1">
    <property type="nucleotide sequence ID" value="NZ_BSFE01000001.1"/>
</dbReference>
<comment type="caution">
    <text evidence="6">The sequence shown here is derived from an EMBL/GenBank/DDBJ whole genome shotgun (WGS) entry which is preliminary data.</text>
</comment>
<dbReference type="GO" id="GO:0005829">
    <property type="term" value="C:cytosol"/>
    <property type="evidence" value="ECO:0007669"/>
    <property type="project" value="TreeGrafter"/>
</dbReference>
<feature type="domain" description="HipA-like C-terminal" evidence="4">
    <location>
        <begin position="165"/>
        <end position="388"/>
    </location>
</feature>
<organism evidence="6 7">
    <name type="scientific">Maricaulis virginensis</name>
    <dbReference type="NCBI Taxonomy" id="144022"/>
    <lineage>
        <taxon>Bacteria</taxon>
        <taxon>Pseudomonadati</taxon>
        <taxon>Pseudomonadota</taxon>
        <taxon>Alphaproteobacteria</taxon>
        <taxon>Maricaulales</taxon>
        <taxon>Maricaulaceae</taxon>
        <taxon>Maricaulis</taxon>
    </lineage>
</organism>
<dbReference type="InterPro" id="IPR052028">
    <property type="entry name" value="HipA_Ser/Thr_kinase"/>
</dbReference>
<evidence type="ECO:0000256" key="1">
    <source>
        <dbReference type="ARBA" id="ARBA00010164"/>
    </source>
</evidence>
<dbReference type="AlphaFoldDB" id="A0A9W6IK84"/>
<evidence type="ECO:0000256" key="2">
    <source>
        <dbReference type="ARBA" id="ARBA00022679"/>
    </source>
</evidence>
<evidence type="ECO:0000313" key="7">
    <source>
        <dbReference type="Proteomes" id="UP001143486"/>
    </source>
</evidence>
<dbReference type="Proteomes" id="UP001143486">
    <property type="component" value="Unassembled WGS sequence"/>
</dbReference>
<dbReference type="EMBL" id="BSFE01000001">
    <property type="protein sequence ID" value="GLK51019.1"/>
    <property type="molecule type" value="Genomic_DNA"/>
</dbReference>
<dbReference type="PANTHER" id="PTHR37419:SF8">
    <property type="entry name" value="TOXIN YJJJ"/>
    <property type="match status" value="1"/>
</dbReference>
<evidence type="ECO:0008006" key="8">
    <source>
        <dbReference type="Google" id="ProtNLM"/>
    </source>
</evidence>
<evidence type="ECO:0000256" key="3">
    <source>
        <dbReference type="ARBA" id="ARBA00022777"/>
    </source>
</evidence>
<dbReference type="GO" id="GO:0004674">
    <property type="term" value="F:protein serine/threonine kinase activity"/>
    <property type="evidence" value="ECO:0007669"/>
    <property type="project" value="TreeGrafter"/>
</dbReference>
<evidence type="ECO:0000259" key="5">
    <source>
        <dbReference type="Pfam" id="PF13657"/>
    </source>
</evidence>
<keyword evidence="2" id="KW-0808">Transferase</keyword>
<dbReference type="InterPro" id="IPR017508">
    <property type="entry name" value="HipA_N1"/>
</dbReference>
<evidence type="ECO:0000313" key="6">
    <source>
        <dbReference type="EMBL" id="GLK51019.1"/>
    </source>
</evidence>
<comment type="similarity">
    <text evidence="1">Belongs to the HipA Ser/Thr kinase family.</text>
</comment>
<dbReference type="Pfam" id="PF07804">
    <property type="entry name" value="HipA_C"/>
    <property type="match status" value="1"/>
</dbReference>
<gene>
    <name evidence="6" type="ORF">GCM10017621_05270</name>
</gene>
<feature type="domain" description="HipA N-terminal subdomain 1" evidence="5">
    <location>
        <begin position="21"/>
        <end position="121"/>
    </location>
</feature>
<dbReference type="InterPro" id="IPR012893">
    <property type="entry name" value="HipA-like_C"/>
</dbReference>
<evidence type="ECO:0000259" key="4">
    <source>
        <dbReference type="Pfam" id="PF07804"/>
    </source>
</evidence>
<dbReference type="PANTHER" id="PTHR37419">
    <property type="entry name" value="SERINE/THREONINE-PROTEIN KINASE TOXIN HIPA"/>
    <property type="match status" value="1"/>
</dbReference>
<reference evidence="6" key="1">
    <citation type="journal article" date="2014" name="Int. J. Syst. Evol. Microbiol.">
        <title>Complete genome sequence of Corynebacterium casei LMG S-19264T (=DSM 44701T), isolated from a smear-ripened cheese.</title>
        <authorList>
            <consortium name="US DOE Joint Genome Institute (JGI-PGF)"/>
            <person name="Walter F."/>
            <person name="Albersmeier A."/>
            <person name="Kalinowski J."/>
            <person name="Ruckert C."/>
        </authorList>
    </citation>
    <scope>NUCLEOTIDE SEQUENCE</scope>
    <source>
        <strain evidence="6">VKM B-1513</strain>
    </source>
</reference>
<name>A0A9W6IK84_9PROT</name>
<dbReference type="Pfam" id="PF13657">
    <property type="entry name" value="Couple_hipA"/>
    <property type="match status" value="1"/>
</dbReference>
<reference evidence="6" key="2">
    <citation type="submission" date="2023-01" db="EMBL/GenBank/DDBJ databases">
        <authorList>
            <person name="Sun Q."/>
            <person name="Evtushenko L."/>
        </authorList>
    </citation>
    <scope>NUCLEOTIDE SEQUENCE</scope>
    <source>
        <strain evidence="6">VKM B-1513</strain>
    </source>
</reference>
<accession>A0A9W6IK84</accession>
<sequence>MKIAPGTPLEVTLQWDDRTAMPVGRLAYRDGLAWLEYTPDFLASGLQLSPLHHQAGPGLETAWKRDVFEGLHGMFADSLPDGWGRLLVDRRARQLGFEPSQLTPLDRLACVGRRGIGALTYAPAMDVWDGAEGALDLDRLAADAARVLAGEAGAVIAALGQAGGSPAGARPKALIALDAAGEARHGSDAIPEGYDGYLVKFPGRDDPADIAAIEYAYALMARAAGVIMPDVRLIEGPDEARYFATRRFDREGDARLHVHSACGLLYSDFRLPALDYRELIRLARAVTRDRREAIAMYRLAVFNVLARNRDDHAKQFSFLMDRDGRWSLAPAYDLVFTDGPGGEHSTSVLGHGRDIGRETLVRLGAEADLDAAGARCVIDEVSAAVADWACHAADAGVSRASRTRIADGLAAVRV</sequence>
<protein>
    <recommendedName>
        <fullName evidence="8">Serine/threonine-protein kinase HipA</fullName>
    </recommendedName>
</protein>